<protein>
    <submittedName>
        <fullName evidence="10">Putative Transporter, TatB family</fullName>
    </submittedName>
</protein>
<keyword evidence="5 9" id="KW-1133">Transmembrane helix</keyword>
<keyword evidence="2" id="KW-0813">Transport</keyword>
<dbReference type="InterPro" id="IPR003369">
    <property type="entry name" value="TatA/B/E"/>
</dbReference>
<evidence type="ECO:0000256" key="8">
    <source>
        <dbReference type="SAM" id="MobiDB-lite"/>
    </source>
</evidence>
<dbReference type="EMBL" id="OKRB01000087">
    <property type="protein sequence ID" value="SPE21415.1"/>
    <property type="molecule type" value="Genomic_DNA"/>
</dbReference>
<evidence type="ECO:0000256" key="5">
    <source>
        <dbReference type="ARBA" id="ARBA00022989"/>
    </source>
</evidence>
<feature type="transmembrane region" description="Helical" evidence="9">
    <location>
        <begin position="6"/>
        <end position="27"/>
    </location>
</feature>
<gene>
    <name evidence="10" type="ORF">SBA5_300059</name>
</gene>
<sequence length="213" mass="23091">MGTPPILLDTLSMPDTLILMVLALVVFGPRRLPKIGRQLGKLMYEFRKASNDFKFQMEEELRQAEEADRRQKEEEERKRALAAAPPPPQLEQTTSQTVDAPPTAPEPEPPTPTESPYPDAFTHPDLAIEATRPEEATQPSAPEVGSSSTSESGTPASIDTVPRILPPSTGEKVAAERPGAQPQQQELFTGDAGKDPDSVTPEAERSEPAAHHG</sequence>
<dbReference type="GO" id="GO:0016020">
    <property type="term" value="C:membrane"/>
    <property type="evidence" value="ECO:0007669"/>
    <property type="project" value="UniProtKB-ARBA"/>
</dbReference>
<organism evidence="10 11">
    <name type="scientific">Candidatus Sulfuritelmatomonas gaucii</name>
    <dbReference type="NCBI Taxonomy" id="2043161"/>
    <lineage>
        <taxon>Bacteria</taxon>
        <taxon>Pseudomonadati</taxon>
        <taxon>Acidobacteriota</taxon>
        <taxon>Terriglobia</taxon>
        <taxon>Terriglobales</taxon>
        <taxon>Acidobacteriaceae</taxon>
        <taxon>Candidatus Sulfuritelmatomonas</taxon>
    </lineage>
</organism>
<feature type="compositionally biased region" description="Pro residues" evidence="8">
    <location>
        <begin position="102"/>
        <end position="115"/>
    </location>
</feature>
<reference evidence="11" key="1">
    <citation type="submission" date="2018-02" db="EMBL/GenBank/DDBJ databases">
        <authorList>
            <person name="Hausmann B."/>
        </authorList>
    </citation>
    <scope>NUCLEOTIDE SEQUENCE [LARGE SCALE GENOMIC DNA]</scope>
    <source>
        <strain evidence="11">Peat soil MAG SbA5</strain>
    </source>
</reference>
<dbReference type="AlphaFoldDB" id="A0A2N9LEG8"/>
<dbReference type="Proteomes" id="UP000239735">
    <property type="component" value="Unassembled WGS sequence"/>
</dbReference>
<evidence type="ECO:0000313" key="10">
    <source>
        <dbReference type="EMBL" id="SPE21415.1"/>
    </source>
</evidence>
<evidence type="ECO:0000256" key="4">
    <source>
        <dbReference type="ARBA" id="ARBA00022927"/>
    </source>
</evidence>
<accession>A0A2N9LEG8</accession>
<dbReference type="Gene3D" id="1.20.5.3310">
    <property type="match status" value="1"/>
</dbReference>
<feature type="compositionally biased region" description="Low complexity" evidence="8">
    <location>
        <begin position="140"/>
        <end position="157"/>
    </location>
</feature>
<keyword evidence="7 9" id="KW-0472">Membrane</keyword>
<evidence type="ECO:0000256" key="7">
    <source>
        <dbReference type="ARBA" id="ARBA00023136"/>
    </source>
</evidence>
<evidence type="ECO:0000256" key="3">
    <source>
        <dbReference type="ARBA" id="ARBA00022692"/>
    </source>
</evidence>
<evidence type="ECO:0000313" key="11">
    <source>
        <dbReference type="Proteomes" id="UP000239735"/>
    </source>
</evidence>
<proteinExistence type="predicted"/>
<dbReference type="GO" id="GO:0015031">
    <property type="term" value="P:protein transport"/>
    <property type="evidence" value="ECO:0007669"/>
    <property type="project" value="UniProtKB-KW"/>
</dbReference>
<dbReference type="PANTHER" id="PTHR42982">
    <property type="entry name" value="SEC-INDEPENDENT PROTEIN TRANSLOCASE PROTEIN TATA"/>
    <property type="match status" value="1"/>
</dbReference>
<feature type="compositionally biased region" description="Basic and acidic residues" evidence="8">
    <location>
        <begin position="192"/>
        <end position="213"/>
    </location>
</feature>
<evidence type="ECO:0000256" key="9">
    <source>
        <dbReference type="SAM" id="Phobius"/>
    </source>
</evidence>
<keyword evidence="3 9" id="KW-0812">Transmembrane</keyword>
<dbReference type="Pfam" id="PF02416">
    <property type="entry name" value="TatA_B_E"/>
    <property type="match status" value="1"/>
</dbReference>
<evidence type="ECO:0000256" key="2">
    <source>
        <dbReference type="ARBA" id="ARBA00022448"/>
    </source>
</evidence>
<name>A0A2N9LEG8_9BACT</name>
<feature type="compositionally biased region" description="Basic and acidic residues" evidence="8">
    <location>
        <begin position="60"/>
        <end position="79"/>
    </location>
</feature>
<comment type="subcellular location">
    <subcellularLocation>
        <location evidence="1">Membrane</location>
        <topology evidence="1">Single-pass membrane protein</topology>
    </subcellularLocation>
</comment>
<keyword evidence="4" id="KW-0653">Protein transport</keyword>
<dbReference type="PRINTS" id="PR01506">
    <property type="entry name" value="TATBPROTEIN"/>
</dbReference>
<dbReference type="OrthoDB" id="9800908at2"/>
<evidence type="ECO:0000256" key="6">
    <source>
        <dbReference type="ARBA" id="ARBA00023010"/>
    </source>
</evidence>
<dbReference type="PANTHER" id="PTHR42982:SF1">
    <property type="entry name" value="SEC-INDEPENDENT PROTEIN TRANSLOCASE PROTEIN TATA"/>
    <property type="match status" value="1"/>
</dbReference>
<keyword evidence="6" id="KW-0811">Translocation</keyword>
<evidence type="ECO:0000256" key="1">
    <source>
        <dbReference type="ARBA" id="ARBA00004167"/>
    </source>
</evidence>
<feature type="region of interest" description="Disordered" evidence="8">
    <location>
        <begin position="60"/>
        <end position="213"/>
    </location>
</feature>